<name>A0ABN6XED2_9CELL</name>
<proteinExistence type="predicted"/>
<sequence>MDGMPRLNVRKYDDLEWHVEDAGNDRQLACAHMGVFLAWALIEGHTSTEFDAELSTPVEAVRSRRMSGTEFLLKYCDGKLTSDCFGPAFNRFVKGYYEGSSQYFADYGEVIAPHGAYEDVETWELYERIAGTLSARFESWHGGR</sequence>
<reference evidence="3" key="1">
    <citation type="journal article" date="2019" name="Int. J. Syst. Evol. Microbiol.">
        <title>The Global Catalogue of Microorganisms (GCM) 10K type strain sequencing project: providing services to taxonomists for standard genome sequencing and annotation.</title>
        <authorList>
            <consortium name="The Broad Institute Genomics Platform"/>
            <consortium name="The Broad Institute Genome Sequencing Center for Infectious Disease"/>
            <person name="Wu L."/>
            <person name="Ma J."/>
        </authorList>
    </citation>
    <scope>NUCLEOTIDE SEQUENCE [LARGE SCALE GENOMIC DNA]</scope>
    <source>
        <strain evidence="3">NBRC 108565</strain>
    </source>
</reference>
<dbReference type="EMBL" id="AP027729">
    <property type="protein sequence ID" value="BDZ43060.1"/>
    <property type="molecule type" value="Genomic_DNA"/>
</dbReference>
<protein>
    <recommendedName>
        <fullName evidence="1">DUF7832 domain-containing protein</fullName>
    </recommendedName>
</protein>
<feature type="domain" description="DUF7832" evidence="1">
    <location>
        <begin position="11"/>
        <end position="112"/>
    </location>
</feature>
<evidence type="ECO:0000313" key="2">
    <source>
        <dbReference type="EMBL" id="BDZ43060.1"/>
    </source>
</evidence>
<accession>A0ABN6XED2</accession>
<dbReference type="Pfam" id="PF25191">
    <property type="entry name" value="DUF7832"/>
    <property type="match status" value="1"/>
</dbReference>
<dbReference type="InterPro" id="IPR057154">
    <property type="entry name" value="DUF7832"/>
</dbReference>
<keyword evidence="3" id="KW-1185">Reference proteome</keyword>
<dbReference type="Proteomes" id="UP001321475">
    <property type="component" value="Chromosome"/>
</dbReference>
<gene>
    <name evidence="2" type="ORF">GCM10025865_23590</name>
</gene>
<evidence type="ECO:0000259" key="1">
    <source>
        <dbReference type="Pfam" id="PF25191"/>
    </source>
</evidence>
<organism evidence="2 3">
    <name type="scientific">Paraoerskovia sediminicola</name>
    <dbReference type="NCBI Taxonomy" id="1138587"/>
    <lineage>
        <taxon>Bacteria</taxon>
        <taxon>Bacillati</taxon>
        <taxon>Actinomycetota</taxon>
        <taxon>Actinomycetes</taxon>
        <taxon>Micrococcales</taxon>
        <taxon>Cellulomonadaceae</taxon>
        <taxon>Paraoerskovia</taxon>
    </lineage>
</organism>
<evidence type="ECO:0000313" key="3">
    <source>
        <dbReference type="Proteomes" id="UP001321475"/>
    </source>
</evidence>